<gene>
    <name evidence="1" type="ORF">KIW84_010996</name>
</gene>
<comment type="caution">
    <text evidence="1">The sequence shown here is derived from an EMBL/GenBank/DDBJ whole genome shotgun (WGS) entry which is preliminary data.</text>
</comment>
<proteinExistence type="predicted"/>
<dbReference type="AlphaFoldDB" id="A0A9D4YLJ9"/>
<dbReference type="CDD" id="cd00303">
    <property type="entry name" value="retropepsin_like"/>
    <property type="match status" value="1"/>
</dbReference>
<evidence type="ECO:0000313" key="1">
    <source>
        <dbReference type="EMBL" id="KAI5441763.1"/>
    </source>
</evidence>
<name>A0A9D4YLJ9_PEA</name>
<dbReference type="Proteomes" id="UP001058974">
    <property type="component" value="Chromosome 1"/>
</dbReference>
<keyword evidence="2" id="KW-1185">Reference proteome</keyword>
<dbReference type="InterPro" id="IPR021109">
    <property type="entry name" value="Peptidase_aspartic_dom_sf"/>
</dbReference>
<dbReference type="EMBL" id="JAMSHJ010000001">
    <property type="protein sequence ID" value="KAI5441763.1"/>
    <property type="molecule type" value="Genomic_DNA"/>
</dbReference>
<sequence>MVGNGNSLTTSGYIADLPVEIQGHTLHIPVYLLPITGADLVLGAPWLKTLGPHIADYNALSIKFYVDNTFVTLYGERHKSPSPAQYHHIKRLHHTDAIDASFTLQCRKVEPIEGPSSVLVHPNLTALLSQFDDIFAEPQGLPLERLQDHAIPLIEGSNPVKVRPYRYPHSQKAQIEKMVLDMLNQGR</sequence>
<protein>
    <submittedName>
        <fullName evidence="1">Uncharacterized protein</fullName>
    </submittedName>
</protein>
<dbReference type="Gramene" id="Psat01G0099600-T1">
    <property type="protein sequence ID" value="KAI5441763.1"/>
    <property type="gene ID" value="KIW84_010996"/>
</dbReference>
<organism evidence="1 2">
    <name type="scientific">Pisum sativum</name>
    <name type="common">Garden pea</name>
    <name type="synonym">Lathyrus oleraceus</name>
    <dbReference type="NCBI Taxonomy" id="3888"/>
    <lineage>
        <taxon>Eukaryota</taxon>
        <taxon>Viridiplantae</taxon>
        <taxon>Streptophyta</taxon>
        <taxon>Embryophyta</taxon>
        <taxon>Tracheophyta</taxon>
        <taxon>Spermatophyta</taxon>
        <taxon>Magnoliopsida</taxon>
        <taxon>eudicotyledons</taxon>
        <taxon>Gunneridae</taxon>
        <taxon>Pentapetalae</taxon>
        <taxon>rosids</taxon>
        <taxon>fabids</taxon>
        <taxon>Fabales</taxon>
        <taxon>Fabaceae</taxon>
        <taxon>Papilionoideae</taxon>
        <taxon>50 kb inversion clade</taxon>
        <taxon>NPAAA clade</taxon>
        <taxon>Hologalegina</taxon>
        <taxon>IRL clade</taxon>
        <taxon>Fabeae</taxon>
        <taxon>Lathyrus</taxon>
    </lineage>
</organism>
<dbReference type="SUPFAM" id="SSF56672">
    <property type="entry name" value="DNA/RNA polymerases"/>
    <property type="match status" value="1"/>
</dbReference>
<reference evidence="1 2" key="1">
    <citation type="journal article" date="2022" name="Nat. Genet.">
        <title>Improved pea reference genome and pan-genome highlight genomic features and evolutionary characteristics.</title>
        <authorList>
            <person name="Yang T."/>
            <person name="Liu R."/>
            <person name="Luo Y."/>
            <person name="Hu S."/>
            <person name="Wang D."/>
            <person name="Wang C."/>
            <person name="Pandey M.K."/>
            <person name="Ge S."/>
            <person name="Xu Q."/>
            <person name="Li N."/>
            <person name="Li G."/>
            <person name="Huang Y."/>
            <person name="Saxena R.K."/>
            <person name="Ji Y."/>
            <person name="Li M."/>
            <person name="Yan X."/>
            <person name="He Y."/>
            <person name="Liu Y."/>
            <person name="Wang X."/>
            <person name="Xiang C."/>
            <person name="Varshney R.K."/>
            <person name="Ding H."/>
            <person name="Gao S."/>
            <person name="Zong X."/>
        </authorList>
    </citation>
    <scope>NUCLEOTIDE SEQUENCE [LARGE SCALE GENOMIC DNA]</scope>
    <source>
        <strain evidence="1 2">cv. Zhongwan 6</strain>
    </source>
</reference>
<evidence type="ECO:0000313" key="2">
    <source>
        <dbReference type="Proteomes" id="UP001058974"/>
    </source>
</evidence>
<dbReference type="Gene3D" id="3.10.10.10">
    <property type="entry name" value="HIV Type 1 Reverse Transcriptase, subunit A, domain 1"/>
    <property type="match status" value="1"/>
</dbReference>
<accession>A0A9D4YLJ9</accession>
<dbReference type="Gene3D" id="2.40.70.10">
    <property type="entry name" value="Acid Proteases"/>
    <property type="match status" value="1"/>
</dbReference>
<dbReference type="InterPro" id="IPR043502">
    <property type="entry name" value="DNA/RNA_pol_sf"/>
</dbReference>